<evidence type="ECO:0000313" key="1">
    <source>
        <dbReference type="EMBL" id="KAA8526575.1"/>
    </source>
</evidence>
<gene>
    <name evidence="1" type="ORF">F0562_008222</name>
</gene>
<name>A0A5J5A651_9ASTE</name>
<sequence>MLSCSSRQVKFTMKRVRTTSRHSRFGSICDLPGYVIIDIVARLPLKAILNCSSVEIDGCGRYFKAKTFTPSFVSIKDVVKGEILKDKKQIV</sequence>
<keyword evidence="2" id="KW-1185">Reference proteome</keyword>
<proteinExistence type="predicted"/>
<dbReference type="AlphaFoldDB" id="A0A5J5A651"/>
<accession>A0A5J5A651</accession>
<dbReference type="Proteomes" id="UP000325577">
    <property type="component" value="Linkage Group LG3"/>
</dbReference>
<organism evidence="1 2">
    <name type="scientific">Nyssa sinensis</name>
    <dbReference type="NCBI Taxonomy" id="561372"/>
    <lineage>
        <taxon>Eukaryota</taxon>
        <taxon>Viridiplantae</taxon>
        <taxon>Streptophyta</taxon>
        <taxon>Embryophyta</taxon>
        <taxon>Tracheophyta</taxon>
        <taxon>Spermatophyta</taxon>
        <taxon>Magnoliopsida</taxon>
        <taxon>eudicotyledons</taxon>
        <taxon>Gunneridae</taxon>
        <taxon>Pentapetalae</taxon>
        <taxon>asterids</taxon>
        <taxon>Cornales</taxon>
        <taxon>Nyssaceae</taxon>
        <taxon>Nyssa</taxon>
    </lineage>
</organism>
<evidence type="ECO:0000313" key="2">
    <source>
        <dbReference type="Proteomes" id="UP000325577"/>
    </source>
</evidence>
<protein>
    <submittedName>
        <fullName evidence="1">Uncharacterized protein</fullName>
    </submittedName>
</protein>
<dbReference type="EMBL" id="CM018046">
    <property type="protein sequence ID" value="KAA8526575.1"/>
    <property type="molecule type" value="Genomic_DNA"/>
</dbReference>
<reference evidence="1 2" key="1">
    <citation type="submission" date="2019-09" db="EMBL/GenBank/DDBJ databases">
        <title>A chromosome-level genome assembly of the Chinese tupelo Nyssa sinensis.</title>
        <authorList>
            <person name="Yang X."/>
            <person name="Kang M."/>
            <person name="Yang Y."/>
            <person name="Xiong H."/>
            <person name="Wang M."/>
            <person name="Zhang Z."/>
            <person name="Wang Z."/>
            <person name="Wu H."/>
            <person name="Ma T."/>
            <person name="Liu J."/>
            <person name="Xi Z."/>
        </authorList>
    </citation>
    <scope>NUCLEOTIDE SEQUENCE [LARGE SCALE GENOMIC DNA]</scope>
    <source>
        <strain evidence="1">J267</strain>
        <tissue evidence="1">Leaf</tissue>
    </source>
</reference>